<accession>A0A804QKA8</accession>
<reference evidence="3" key="3">
    <citation type="submission" date="2021-05" db="UniProtKB">
        <authorList>
            <consortium name="EnsemblPlants"/>
        </authorList>
    </citation>
    <scope>IDENTIFICATION</scope>
    <source>
        <strain evidence="3">cv. B73</strain>
    </source>
</reference>
<proteinExistence type="predicted"/>
<keyword evidence="2" id="KW-0732">Signal</keyword>
<dbReference type="FunCoup" id="A0A804QKA8">
    <property type="interactions" value="473"/>
</dbReference>
<evidence type="ECO:0000313" key="3">
    <source>
        <dbReference type="EnsemblPlants" id="Zm00001eb344320_P001"/>
    </source>
</evidence>
<feature type="region of interest" description="Disordered" evidence="1">
    <location>
        <begin position="131"/>
        <end position="172"/>
    </location>
</feature>
<reference evidence="3" key="2">
    <citation type="submission" date="2019-07" db="EMBL/GenBank/DDBJ databases">
        <authorList>
            <person name="Seetharam A."/>
            <person name="Woodhouse M."/>
            <person name="Cannon E."/>
        </authorList>
    </citation>
    <scope>NUCLEOTIDE SEQUENCE [LARGE SCALE GENOMIC DNA]</scope>
    <source>
        <strain evidence="3">cv. B73</strain>
    </source>
</reference>
<dbReference type="AlphaFoldDB" id="A0A804QKA8"/>
<feature type="region of interest" description="Disordered" evidence="1">
    <location>
        <begin position="268"/>
        <end position="304"/>
    </location>
</feature>
<feature type="signal peptide" evidence="2">
    <location>
        <begin position="1"/>
        <end position="33"/>
    </location>
</feature>
<reference evidence="4" key="1">
    <citation type="journal article" date="2009" name="Science">
        <title>The B73 maize genome: complexity, diversity, and dynamics.</title>
        <authorList>
            <person name="Schnable P.S."/>
            <person name="Ware D."/>
            <person name="Fulton R.S."/>
            <person name="Stein J.C."/>
            <person name="Wei F."/>
            <person name="Pasternak S."/>
            <person name="Liang C."/>
            <person name="Zhang J."/>
            <person name="Fulton L."/>
            <person name="Graves T.A."/>
            <person name="Minx P."/>
            <person name="Reily A.D."/>
            <person name="Courtney L."/>
            <person name="Kruchowski S.S."/>
            <person name="Tomlinson C."/>
            <person name="Strong C."/>
            <person name="Delehaunty K."/>
            <person name="Fronick C."/>
            <person name="Courtney B."/>
            <person name="Rock S.M."/>
            <person name="Belter E."/>
            <person name="Du F."/>
            <person name="Kim K."/>
            <person name="Abbott R.M."/>
            <person name="Cotton M."/>
            <person name="Levy A."/>
            <person name="Marchetto P."/>
            <person name="Ochoa K."/>
            <person name="Jackson S.M."/>
            <person name="Gillam B."/>
            <person name="Chen W."/>
            <person name="Yan L."/>
            <person name="Higginbotham J."/>
            <person name="Cardenas M."/>
            <person name="Waligorski J."/>
            <person name="Applebaum E."/>
            <person name="Phelps L."/>
            <person name="Falcone J."/>
            <person name="Kanchi K."/>
            <person name="Thane T."/>
            <person name="Scimone A."/>
            <person name="Thane N."/>
            <person name="Henke J."/>
            <person name="Wang T."/>
            <person name="Ruppert J."/>
            <person name="Shah N."/>
            <person name="Rotter K."/>
            <person name="Hodges J."/>
            <person name="Ingenthron E."/>
            <person name="Cordes M."/>
            <person name="Kohlberg S."/>
            <person name="Sgro J."/>
            <person name="Delgado B."/>
            <person name="Mead K."/>
            <person name="Chinwalla A."/>
            <person name="Leonard S."/>
            <person name="Crouse K."/>
            <person name="Collura K."/>
            <person name="Kudrna D."/>
            <person name="Currie J."/>
            <person name="He R."/>
            <person name="Angelova A."/>
            <person name="Rajasekar S."/>
            <person name="Mueller T."/>
            <person name="Lomeli R."/>
            <person name="Scara G."/>
            <person name="Ko A."/>
            <person name="Delaney K."/>
            <person name="Wissotski M."/>
            <person name="Lopez G."/>
            <person name="Campos D."/>
            <person name="Braidotti M."/>
            <person name="Ashley E."/>
            <person name="Golser W."/>
            <person name="Kim H."/>
            <person name="Lee S."/>
            <person name="Lin J."/>
            <person name="Dujmic Z."/>
            <person name="Kim W."/>
            <person name="Talag J."/>
            <person name="Zuccolo A."/>
            <person name="Fan C."/>
            <person name="Sebastian A."/>
            <person name="Kramer M."/>
            <person name="Spiegel L."/>
            <person name="Nascimento L."/>
            <person name="Zutavern T."/>
            <person name="Miller B."/>
            <person name="Ambroise C."/>
            <person name="Muller S."/>
            <person name="Spooner W."/>
            <person name="Narechania A."/>
            <person name="Ren L."/>
            <person name="Wei S."/>
            <person name="Kumari S."/>
            <person name="Faga B."/>
            <person name="Levy M.J."/>
            <person name="McMahan L."/>
            <person name="Van Buren P."/>
            <person name="Vaughn M.W."/>
            <person name="Ying K."/>
            <person name="Yeh C.-T."/>
            <person name="Emrich S.J."/>
            <person name="Jia Y."/>
            <person name="Kalyanaraman A."/>
            <person name="Hsia A.-P."/>
            <person name="Barbazuk W.B."/>
            <person name="Baucom R.S."/>
            <person name="Brutnell T.P."/>
            <person name="Carpita N.C."/>
            <person name="Chaparro C."/>
            <person name="Chia J.-M."/>
            <person name="Deragon J.-M."/>
            <person name="Estill J.C."/>
            <person name="Fu Y."/>
            <person name="Jeddeloh J.A."/>
            <person name="Han Y."/>
            <person name="Lee H."/>
            <person name="Li P."/>
            <person name="Lisch D.R."/>
            <person name="Liu S."/>
            <person name="Liu Z."/>
            <person name="Nagel D.H."/>
            <person name="McCann M.C."/>
            <person name="SanMiguel P."/>
            <person name="Myers A.M."/>
            <person name="Nettleton D."/>
            <person name="Nguyen J."/>
            <person name="Penning B.W."/>
            <person name="Ponnala L."/>
            <person name="Schneider K.L."/>
            <person name="Schwartz D.C."/>
            <person name="Sharma A."/>
            <person name="Soderlund C."/>
            <person name="Springer N.M."/>
            <person name="Sun Q."/>
            <person name="Wang H."/>
            <person name="Waterman M."/>
            <person name="Westerman R."/>
            <person name="Wolfgruber T.K."/>
            <person name="Yang L."/>
            <person name="Yu Y."/>
            <person name="Zhang L."/>
            <person name="Zhou S."/>
            <person name="Zhu Q."/>
            <person name="Bennetzen J.L."/>
            <person name="Dawe R.K."/>
            <person name="Jiang J."/>
            <person name="Jiang N."/>
            <person name="Presting G.G."/>
            <person name="Wessler S.R."/>
            <person name="Aluru S."/>
            <person name="Martienssen R.A."/>
            <person name="Clifton S.W."/>
            <person name="McCombie W.R."/>
            <person name="Wing R.A."/>
            <person name="Wilson R.K."/>
        </authorList>
    </citation>
    <scope>NUCLEOTIDE SEQUENCE [LARGE SCALE GENOMIC DNA]</scope>
    <source>
        <strain evidence="4">cv. B73</strain>
    </source>
</reference>
<organism evidence="3 4">
    <name type="scientific">Zea mays</name>
    <name type="common">Maize</name>
    <dbReference type="NCBI Taxonomy" id="4577"/>
    <lineage>
        <taxon>Eukaryota</taxon>
        <taxon>Viridiplantae</taxon>
        <taxon>Streptophyta</taxon>
        <taxon>Embryophyta</taxon>
        <taxon>Tracheophyta</taxon>
        <taxon>Spermatophyta</taxon>
        <taxon>Magnoliopsida</taxon>
        <taxon>Liliopsida</taxon>
        <taxon>Poales</taxon>
        <taxon>Poaceae</taxon>
        <taxon>PACMAD clade</taxon>
        <taxon>Panicoideae</taxon>
        <taxon>Andropogonodae</taxon>
        <taxon>Andropogoneae</taxon>
        <taxon>Tripsacinae</taxon>
        <taxon>Zea</taxon>
    </lineage>
</organism>
<dbReference type="EnsemblPlants" id="Zm00001eb344320_T001">
    <property type="protein sequence ID" value="Zm00001eb344320_P001"/>
    <property type="gene ID" value="Zm00001eb344320"/>
</dbReference>
<name>A0A804QKA8_MAIZE</name>
<evidence type="ECO:0000313" key="4">
    <source>
        <dbReference type="Proteomes" id="UP000007305"/>
    </source>
</evidence>
<dbReference type="Proteomes" id="UP000007305">
    <property type="component" value="Chromosome 8"/>
</dbReference>
<feature type="compositionally biased region" description="Basic residues" evidence="1">
    <location>
        <begin position="278"/>
        <end position="304"/>
    </location>
</feature>
<keyword evidence="4" id="KW-1185">Reference proteome</keyword>
<feature type="chain" id="PRO_5032417756" evidence="2">
    <location>
        <begin position="34"/>
        <end position="304"/>
    </location>
</feature>
<protein>
    <submittedName>
        <fullName evidence="3">Uncharacterized protein</fullName>
    </submittedName>
</protein>
<evidence type="ECO:0000256" key="2">
    <source>
        <dbReference type="SAM" id="SignalP"/>
    </source>
</evidence>
<dbReference type="Gramene" id="Zm00001eb344320_T001">
    <property type="protein sequence ID" value="Zm00001eb344320_P001"/>
    <property type="gene ID" value="Zm00001eb344320"/>
</dbReference>
<sequence>MLSRVRSTGLRRLLRFVILFLLAVHQAPAPVGALHHPPVQRHPPLGRHPVVVPQRVVRLVHQRHVTRHGELEPSARASRARHAVQVHLEVVAGPLAPGAPQVRRLPRVDRELRADVVVEHGRVLGHDVAGVADAEEPQPRDSVEPLPEASAADARAGERERGHGAGGRRRRRHVVAVGGDVERVERGERRAEAVARHGDAELLVLVRVHQPPHLAQRLVPRAVLVVAGRGVGGGVHGQPAAVHHGVAGVAVPEAAFRRHHGELEVVGRRPTPAPPRCRATRRRCRGARARLSPRRWPPRRSRSS</sequence>
<dbReference type="InParanoid" id="A0A804QKA8"/>
<evidence type="ECO:0000256" key="1">
    <source>
        <dbReference type="SAM" id="MobiDB-lite"/>
    </source>
</evidence>